<name>A0A381WRV3_9ZZZZ</name>
<feature type="region of interest" description="Disordered" evidence="1">
    <location>
        <begin position="256"/>
        <end position="283"/>
    </location>
</feature>
<sequence length="283" mass="33123">MRKVNYLNNRDLLAEIHKSKNTFSSYTDDGYDQFDVILPSIDKVNIRTTAEAKRARAKRMSQKDYEGRKANGEKVKQADCEVDYKKIKKTDVIFRIMMFDHIPDDKGRKKKPKTIADTKEKLNFPPFQHYKFNENNELVCIGKSHWVGGMENGYYDKGCGQATNKLAMMWMKLCERYATRGNVRGYTYNDEMKGQAILQLAQIGLQFDESKSNNPFAYYTAAVTNSFVRIINIEKRNQNIRDDILEMNHMNPSFTRQNQGAWEREQAEHNKKWKPQEKKVTKS</sequence>
<evidence type="ECO:0000256" key="1">
    <source>
        <dbReference type="SAM" id="MobiDB-lite"/>
    </source>
</evidence>
<gene>
    <name evidence="2" type="ORF">METZ01_LOCUS108078</name>
</gene>
<evidence type="ECO:0000313" key="2">
    <source>
        <dbReference type="EMBL" id="SVA55224.1"/>
    </source>
</evidence>
<reference evidence="2" key="1">
    <citation type="submission" date="2018-05" db="EMBL/GenBank/DDBJ databases">
        <authorList>
            <person name="Lanie J.A."/>
            <person name="Ng W.-L."/>
            <person name="Kazmierczak K.M."/>
            <person name="Andrzejewski T.M."/>
            <person name="Davidsen T.M."/>
            <person name="Wayne K.J."/>
            <person name="Tettelin H."/>
            <person name="Glass J.I."/>
            <person name="Rusch D."/>
            <person name="Podicherti R."/>
            <person name="Tsui H.-C.T."/>
            <person name="Winkler M.E."/>
        </authorList>
    </citation>
    <scope>NUCLEOTIDE SEQUENCE</scope>
</reference>
<proteinExistence type="predicted"/>
<protein>
    <submittedName>
        <fullName evidence="2">Uncharacterized protein</fullName>
    </submittedName>
</protein>
<feature type="compositionally biased region" description="Basic and acidic residues" evidence="1">
    <location>
        <begin position="262"/>
        <end position="283"/>
    </location>
</feature>
<accession>A0A381WRV3</accession>
<organism evidence="2">
    <name type="scientific">marine metagenome</name>
    <dbReference type="NCBI Taxonomy" id="408172"/>
    <lineage>
        <taxon>unclassified sequences</taxon>
        <taxon>metagenomes</taxon>
        <taxon>ecological metagenomes</taxon>
    </lineage>
</organism>
<dbReference type="EMBL" id="UINC01012675">
    <property type="protein sequence ID" value="SVA55224.1"/>
    <property type="molecule type" value="Genomic_DNA"/>
</dbReference>
<dbReference type="AlphaFoldDB" id="A0A381WRV3"/>